<gene>
    <name evidence="8" type="ORF">WR25_14949</name>
</gene>
<name>A0A2A2LS49_9BILA</name>
<dbReference type="InterPro" id="IPR001164">
    <property type="entry name" value="ArfGAP_dom"/>
</dbReference>
<keyword evidence="1" id="KW-0479">Metal-binding</keyword>
<feature type="compositionally biased region" description="Pro residues" evidence="6">
    <location>
        <begin position="190"/>
        <end position="199"/>
    </location>
</feature>
<feature type="compositionally biased region" description="Polar residues" evidence="6">
    <location>
        <begin position="163"/>
        <end position="183"/>
    </location>
</feature>
<evidence type="ECO:0000313" key="8">
    <source>
        <dbReference type="EMBL" id="PAV88990.1"/>
    </source>
</evidence>
<dbReference type="Proteomes" id="UP000218231">
    <property type="component" value="Unassembled WGS sequence"/>
</dbReference>
<dbReference type="GO" id="GO:0016020">
    <property type="term" value="C:membrane"/>
    <property type="evidence" value="ECO:0007669"/>
    <property type="project" value="TreeGrafter"/>
</dbReference>
<keyword evidence="2" id="KW-0677">Repeat</keyword>
<organism evidence="8 9">
    <name type="scientific">Diploscapter pachys</name>
    <dbReference type="NCBI Taxonomy" id="2018661"/>
    <lineage>
        <taxon>Eukaryota</taxon>
        <taxon>Metazoa</taxon>
        <taxon>Ecdysozoa</taxon>
        <taxon>Nematoda</taxon>
        <taxon>Chromadorea</taxon>
        <taxon>Rhabditida</taxon>
        <taxon>Rhabditina</taxon>
        <taxon>Rhabditomorpha</taxon>
        <taxon>Rhabditoidea</taxon>
        <taxon>Rhabditidae</taxon>
        <taxon>Diploscapter</taxon>
    </lineage>
</organism>
<dbReference type="AlphaFoldDB" id="A0A2A2LS49"/>
<dbReference type="OrthoDB" id="6036at2759"/>
<feature type="compositionally biased region" description="Low complexity" evidence="6">
    <location>
        <begin position="336"/>
        <end position="351"/>
    </location>
</feature>
<keyword evidence="9" id="KW-1185">Reference proteome</keyword>
<keyword evidence="3 5" id="KW-0863">Zinc-finger</keyword>
<keyword evidence="4" id="KW-0862">Zinc</keyword>
<dbReference type="PRINTS" id="PR00405">
    <property type="entry name" value="REVINTRACTNG"/>
</dbReference>
<evidence type="ECO:0000256" key="3">
    <source>
        <dbReference type="ARBA" id="ARBA00022771"/>
    </source>
</evidence>
<proteinExistence type="predicted"/>
<feature type="compositionally biased region" description="Polar residues" evidence="6">
    <location>
        <begin position="206"/>
        <end position="221"/>
    </location>
</feature>
<feature type="domain" description="Arf-GAP" evidence="7">
    <location>
        <begin position="13"/>
        <end position="134"/>
    </location>
</feature>
<feature type="region of interest" description="Disordered" evidence="6">
    <location>
        <begin position="142"/>
        <end position="269"/>
    </location>
</feature>
<dbReference type="PANTHER" id="PTHR46134">
    <property type="entry name" value="DRONGO, ISOFORM F"/>
    <property type="match status" value="1"/>
</dbReference>
<feature type="compositionally biased region" description="Pro residues" evidence="6">
    <location>
        <begin position="256"/>
        <end position="266"/>
    </location>
</feature>
<evidence type="ECO:0000256" key="5">
    <source>
        <dbReference type="PROSITE-ProRule" id="PRU00288"/>
    </source>
</evidence>
<feature type="region of interest" description="Disordered" evidence="6">
    <location>
        <begin position="390"/>
        <end position="435"/>
    </location>
</feature>
<dbReference type="PROSITE" id="PS50115">
    <property type="entry name" value="ARFGAP"/>
    <property type="match status" value="1"/>
</dbReference>
<dbReference type="SUPFAM" id="SSF57863">
    <property type="entry name" value="ArfGap/RecO-like zinc finger"/>
    <property type="match status" value="1"/>
</dbReference>
<evidence type="ECO:0000259" key="7">
    <source>
        <dbReference type="PROSITE" id="PS50115"/>
    </source>
</evidence>
<dbReference type="CDD" id="cd08838">
    <property type="entry name" value="ArfGap_AGFG"/>
    <property type="match status" value="1"/>
</dbReference>
<protein>
    <recommendedName>
        <fullName evidence="7">Arf-GAP domain-containing protein</fullName>
    </recommendedName>
</protein>
<feature type="compositionally biased region" description="Low complexity" evidence="6">
    <location>
        <begin position="238"/>
        <end position="255"/>
    </location>
</feature>
<reference evidence="8 9" key="1">
    <citation type="journal article" date="2017" name="Curr. Biol.">
        <title>Genome architecture and evolution of a unichromosomal asexual nematode.</title>
        <authorList>
            <person name="Fradin H."/>
            <person name="Zegar C."/>
            <person name="Gutwein M."/>
            <person name="Lucas J."/>
            <person name="Kovtun M."/>
            <person name="Corcoran D."/>
            <person name="Baugh L.R."/>
            <person name="Kiontke K."/>
            <person name="Gunsalus K."/>
            <person name="Fitch D.H."/>
            <person name="Piano F."/>
        </authorList>
    </citation>
    <scope>NUCLEOTIDE SEQUENCE [LARGE SCALE GENOMIC DNA]</scope>
    <source>
        <strain evidence="8">PF1309</strain>
    </source>
</reference>
<dbReference type="InterPro" id="IPR038508">
    <property type="entry name" value="ArfGAP_dom_sf"/>
</dbReference>
<dbReference type="Pfam" id="PF01412">
    <property type="entry name" value="ArfGap"/>
    <property type="match status" value="1"/>
</dbReference>
<comment type="caution">
    <text evidence="8">The sequence shown here is derived from an EMBL/GenBank/DDBJ whole genome shotgun (WGS) entry which is preliminary data.</text>
</comment>
<dbReference type="GO" id="GO:0005737">
    <property type="term" value="C:cytoplasm"/>
    <property type="evidence" value="ECO:0007669"/>
    <property type="project" value="TreeGrafter"/>
</dbReference>
<dbReference type="Gene3D" id="1.10.220.150">
    <property type="entry name" value="Arf GTPase activating protein"/>
    <property type="match status" value="1"/>
</dbReference>
<dbReference type="InterPro" id="IPR037278">
    <property type="entry name" value="ARFGAP/RecO"/>
</dbReference>
<dbReference type="EMBL" id="LIAE01006480">
    <property type="protein sequence ID" value="PAV88990.1"/>
    <property type="molecule type" value="Genomic_DNA"/>
</dbReference>
<evidence type="ECO:0000313" key="9">
    <source>
        <dbReference type="Proteomes" id="UP000218231"/>
    </source>
</evidence>
<dbReference type="PANTHER" id="PTHR46134:SF3">
    <property type="entry name" value="ARFGAP WITH FG REPEATS 1"/>
    <property type="match status" value="1"/>
</dbReference>
<dbReference type="GO" id="GO:0008270">
    <property type="term" value="F:zinc ion binding"/>
    <property type="evidence" value="ECO:0007669"/>
    <property type="project" value="UniProtKB-KW"/>
</dbReference>
<sequence>MSSGNGQKKKQDERNSKLIREVAALPENKNCFECGQRGPTYVNVTEGSFCCTQCSGILRGINPPHRVKSISMAVFTNEEIEKLRRLGNAENAKTWLALYNGSLPSSSNKDALTEFLRKKYEKKAWYVTRAEMQQQETLMNEAKGGGANKAQAQMPATTTSSSNPNRSSFDLNTVVPHSQQPKETFSPPHQFAPPPPFPTCAPNALSEASRQQKAQQANLHSNPLADPFAVAPVPMNRDPFSPMSDPFSSIANSHPNPNPNLNPNPKPTDKAAENLFAAFDTQFSLKNSSTFSAFPPNGHSTSGSIPKSVSVSTSVMSTVNNAFSPFQPPALSTIAPSSLQPTTTTSTNSTPAIQPAVPQSAPSGNTAAAQDSNSEDKWSALAELDQMFHHNGSGKTANAPWVPSGFSTGVPPSSLNQPQPQSSQPNKSFSSSMPKSSTMGAISCFDTGSHASAVSGNPFQNPPLQSQMPPLASSQANLSSAFPTQPVMPYSSGYPPAAAVQPNGQPFPFSAFPPNAFGQPQTNPFGTFPDASTAALQVFYILSCYFLLKSFIFQDFSIQQFRDSILSRLHKLFSSCQEKKDGKIKETFVDLSFHAISPCWFNFT</sequence>
<evidence type="ECO:0000256" key="6">
    <source>
        <dbReference type="SAM" id="MobiDB-lite"/>
    </source>
</evidence>
<feature type="region of interest" description="Disordered" evidence="6">
    <location>
        <begin position="334"/>
        <end position="376"/>
    </location>
</feature>
<evidence type="ECO:0000256" key="4">
    <source>
        <dbReference type="ARBA" id="ARBA00022833"/>
    </source>
</evidence>
<evidence type="ECO:0000256" key="2">
    <source>
        <dbReference type="ARBA" id="ARBA00022737"/>
    </source>
</evidence>
<dbReference type="InterPro" id="IPR052248">
    <property type="entry name" value="Arf-GAP_FG-repeat_protein"/>
</dbReference>
<feature type="compositionally biased region" description="Low complexity" evidence="6">
    <location>
        <begin position="411"/>
        <end position="435"/>
    </location>
</feature>
<accession>A0A2A2LS49</accession>
<feature type="compositionally biased region" description="Low complexity" evidence="6">
    <location>
        <begin position="148"/>
        <end position="162"/>
    </location>
</feature>
<dbReference type="GO" id="GO:0005096">
    <property type="term" value="F:GTPase activator activity"/>
    <property type="evidence" value="ECO:0007669"/>
    <property type="project" value="InterPro"/>
</dbReference>
<dbReference type="SMART" id="SM00105">
    <property type="entry name" value="ArfGap"/>
    <property type="match status" value="1"/>
</dbReference>
<evidence type="ECO:0000256" key="1">
    <source>
        <dbReference type="ARBA" id="ARBA00022723"/>
    </source>
</evidence>
<feature type="compositionally biased region" description="Polar residues" evidence="6">
    <location>
        <begin position="360"/>
        <end position="372"/>
    </location>
</feature>
<dbReference type="STRING" id="2018661.A0A2A2LS49"/>